<gene>
    <name evidence="1" type="ORF">CYFUS_000029</name>
</gene>
<sequence>MNRSRILSALESLTSLGHRLWGGHVSQLIPSPSGAYQAIALDDHEGASVRSTVIKVLRTGERTAHDTKAVQEVTLTCSLPPRIAWMSDNLLVIHERGAPSRPMMRGEVSFVFSPWKVEALSAEAKESKPKAPPVDSACGFPGVTFPADFAVLAGGAYAGREGTVRIDQSGRAASTMTVTVNHPGKPVALMLGAYEPTIWSIQLAPGTTLLAVLASGFHRQVVTGLDATTPVAIHTYDNKSPCGFFTMSRDNHEELNPIALRFFGREVDRVHPAYKGVVTMGGPHSTSSPWMSRGDAPVEAYIDTSPPPINPRESLDEAVRQGLLRRANSLDWKQWETEMEKLAADRGVPLDSIRGPHSRSALSQMSFRMSRAYVVLQPMTLPPRLCGALSAVFFVPKGVERPRGDPGHSSIYDFNDMSYTDAFGHE</sequence>
<evidence type="ECO:0000313" key="2">
    <source>
        <dbReference type="Proteomes" id="UP000217257"/>
    </source>
</evidence>
<organism evidence="1 2">
    <name type="scientific">Cystobacter fuscus</name>
    <dbReference type="NCBI Taxonomy" id="43"/>
    <lineage>
        <taxon>Bacteria</taxon>
        <taxon>Pseudomonadati</taxon>
        <taxon>Myxococcota</taxon>
        <taxon>Myxococcia</taxon>
        <taxon>Myxococcales</taxon>
        <taxon>Cystobacterineae</taxon>
        <taxon>Archangiaceae</taxon>
        <taxon>Cystobacter</taxon>
    </lineage>
</organism>
<dbReference type="EMBL" id="CP022098">
    <property type="protein sequence ID" value="ATB34622.1"/>
    <property type="molecule type" value="Genomic_DNA"/>
</dbReference>
<dbReference type="Proteomes" id="UP000217257">
    <property type="component" value="Chromosome"/>
</dbReference>
<evidence type="ECO:0000313" key="1">
    <source>
        <dbReference type="EMBL" id="ATB34622.1"/>
    </source>
</evidence>
<reference evidence="1 2" key="1">
    <citation type="submission" date="2017-06" db="EMBL/GenBank/DDBJ databases">
        <title>Sequencing and comparative analysis of myxobacterial genomes.</title>
        <authorList>
            <person name="Rupp O."/>
            <person name="Goesmann A."/>
            <person name="Sogaard-Andersen L."/>
        </authorList>
    </citation>
    <scope>NUCLEOTIDE SEQUENCE [LARGE SCALE GENOMIC DNA]</scope>
    <source>
        <strain evidence="1 2">DSM 52655</strain>
    </source>
</reference>
<dbReference type="KEGG" id="cfus:CYFUS_000029"/>
<protein>
    <submittedName>
        <fullName evidence="1">Uncharacterized protein</fullName>
    </submittedName>
</protein>
<accession>A0A250ITQ0</accession>
<name>A0A250ITQ0_9BACT</name>
<dbReference type="AlphaFoldDB" id="A0A250ITQ0"/>
<proteinExistence type="predicted"/>